<dbReference type="GO" id="GO:0000428">
    <property type="term" value="C:DNA-directed RNA polymerase complex"/>
    <property type="evidence" value="ECO:0007669"/>
    <property type="project" value="UniProtKB-KW"/>
</dbReference>
<dbReference type="GO" id="GO:0016987">
    <property type="term" value="F:sigma factor activity"/>
    <property type="evidence" value="ECO:0007669"/>
    <property type="project" value="UniProtKB-KW"/>
</dbReference>
<dbReference type="Pfam" id="PF04963">
    <property type="entry name" value="Sigma54_CBD"/>
    <property type="match status" value="1"/>
</dbReference>
<dbReference type="InterPro" id="IPR007046">
    <property type="entry name" value="RNA_pol_sigma_54_core-bd"/>
</dbReference>
<keyword evidence="3 9" id="KW-0808">Transferase</keyword>
<keyword evidence="7 9" id="KW-0238">DNA-binding</keyword>
<dbReference type="InterPro" id="IPR000394">
    <property type="entry name" value="RNA_pol_sigma_54"/>
</dbReference>
<dbReference type="PIRSF" id="PIRSF000774">
    <property type="entry name" value="RpoN"/>
    <property type="match status" value="1"/>
</dbReference>
<organism evidence="13 14">
    <name type="scientific">Rhizomicrobium palustre</name>
    <dbReference type="NCBI Taxonomy" id="189966"/>
    <lineage>
        <taxon>Bacteria</taxon>
        <taxon>Pseudomonadati</taxon>
        <taxon>Pseudomonadota</taxon>
        <taxon>Alphaproteobacteria</taxon>
        <taxon>Micropepsales</taxon>
        <taxon>Micropepsaceae</taxon>
        <taxon>Rhizomicrobium</taxon>
    </lineage>
</organism>
<keyword evidence="14" id="KW-1185">Reference proteome</keyword>
<dbReference type="Gene3D" id="1.10.10.1330">
    <property type="entry name" value="RNA polymerase sigma-54 factor, core-binding domain"/>
    <property type="match status" value="1"/>
</dbReference>
<dbReference type="AlphaFoldDB" id="A0A846MTL3"/>
<dbReference type="NCBIfam" id="NF009118">
    <property type="entry name" value="PRK12469.1"/>
    <property type="match status" value="1"/>
</dbReference>
<feature type="domain" description="RNA polymerase sigma factor 54 DNA-binding" evidence="11">
    <location>
        <begin position="337"/>
        <end position="496"/>
    </location>
</feature>
<feature type="compositionally biased region" description="Low complexity" evidence="10">
    <location>
        <begin position="55"/>
        <end position="74"/>
    </location>
</feature>
<comment type="function">
    <text evidence="9">Sigma factors are initiation factors that promote the attachment of RNA polymerase to specific initiation sites and are then released.</text>
</comment>
<dbReference type="GO" id="GO:0003677">
    <property type="term" value="F:DNA binding"/>
    <property type="evidence" value="ECO:0007669"/>
    <property type="project" value="UniProtKB-KW"/>
</dbReference>
<dbReference type="Proteomes" id="UP000570514">
    <property type="component" value="Unassembled WGS sequence"/>
</dbReference>
<evidence type="ECO:0000259" key="11">
    <source>
        <dbReference type="Pfam" id="PF04552"/>
    </source>
</evidence>
<dbReference type="NCBIfam" id="TIGR02395">
    <property type="entry name" value="rpoN_sigma"/>
    <property type="match status" value="1"/>
</dbReference>
<dbReference type="RefSeq" id="WP_167079645.1">
    <property type="nucleotide sequence ID" value="NZ_BAAADC010000001.1"/>
</dbReference>
<dbReference type="NCBIfam" id="NF004596">
    <property type="entry name" value="PRK05932.1-3"/>
    <property type="match status" value="1"/>
</dbReference>
<comment type="similarity">
    <text evidence="1 9">Belongs to the sigma-54 factor family.</text>
</comment>
<evidence type="ECO:0000256" key="5">
    <source>
        <dbReference type="ARBA" id="ARBA00023015"/>
    </source>
</evidence>
<dbReference type="InterPro" id="IPR038709">
    <property type="entry name" value="RpoN_core-bd_sf"/>
</dbReference>
<dbReference type="EMBL" id="JAASRM010000001">
    <property type="protein sequence ID" value="NIK86693.1"/>
    <property type="molecule type" value="Genomic_DNA"/>
</dbReference>
<dbReference type="PROSITE" id="PS00718">
    <property type="entry name" value="SIGMA54_2"/>
    <property type="match status" value="1"/>
</dbReference>
<evidence type="ECO:0000256" key="4">
    <source>
        <dbReference type="ARBA" id="ARBA00022695"/>
    </source>
</evidence>
<evidence type="ECO:0000256" key="9">
    <source>
        <dbReference type="PIRNR" id="PIRNR000774"/>
    </source>
</evidence>
<dbReference type="Pfam" id="PF00309">
    <property type="entry name" value="Sigma54_AID"/>
    <property type="match status" value="1"/>
</dbReference>
<dbReference type="PANTHER" id="PTHR32248:SF4">
    <property type="entry name" value="RNA POLYMERASE SIGMA-54 FACTOR"/>
    <property type="match status" value="1"/>
</dbReference>
<dbReference type="Gene3D" id="1.10.10.60">
    <property type="entry name" value="Homeodomain-like"/>
    <property type="match status" value="1"/>
</dbReference>
<evidence type="ECO:0000256" key="10">
    <source>
        <dbReference type="SAM" id="MobiDB-lite"/>
    </source>
</evidence>
<evidence type="ECO:0000313" key="14">
    <source>
        <dbReference type="Proteomes" id="UP000570514"/>
    </source>
</evidence>
<keyword evidence="4 9" id="KW-0548">Nucleotidyltransferase</keyword>
<feature type="domain" description="RNA polymerase sigma factor 54 core-binding" evidence="12">
    <location>
        <begin position="136"/>
        <end position="322"/>
    </location>
</feature>
<evidence type="ECO:0000256" key="8">
    <source>
        <dbReference type="ARBA" id="ARBA00023163"/>
    </source>
</evidence>
<comment type="caution">
    <text evidence="13">The sequence shown here is derived from an EMBL/GenBank/DDBJ whole genome shotgun (WGS) entry which is preliminary data.</text>
</comment>
<dbReference type="GO" id="GO:0001216">
    <property type="term" value="F:DNA-binding transcription activator activity"/>
    <property type="evidence" value="ECO:0007669"/>
    <property type="project" value="InterPro"/>
</dbReference>
<dbReference type="InterPro" id="IPR007634">
    <property type="entry name" value="RNA_pol_sigma_54_DNA-bd"/>
</dbReference>
<evidence type="ECO:0000256" key="6">
    <source>
        <dbReference type="ARBA" id="ARBA00023082"/>
    </source>
</evidence>
<keyword evidence="8 9" id="KW-0804">Transcription</keyword>
<keyword evidence="2 9" id="KW-0240">DNA-directed RNA polymerase</keyword>
<dbReference type="PROSITE" id="PS50044">
    <property type="entry name" value="SIGMA54_3"/>
    <property type="match status" value="1"/>
</dbReference>
<evidence type="ECO:0000259" key="12">
    <source>
        <dbReference type="Pfam" id="PF04963"/>
    </source>
</evidence>
<evidence type="ECO:0000256" key="2">
    <source>
        <dbReference type="ARBA" id="ARBA00022478"/>
    </source>
</evidence>
<dbReference type="GO" id="GO:0016779">
    <property type="term" value="F:nucleotidyltransferase activity"/>
    <property type="evidence" value="ECO:0007669"/>
    <property type="project" value="UniProtKB-KW"/>
</dbReference>
<name>A0A846MTL3_9PROT</name>
<protein>
    <recommendedName>
        <fullName evidence="9">RNA polymerase sigma-54 factor</fullName>
    </recommendedName>
</protein>
<accession>A0A846MTL3</accession>
<dbReference type="PANTHER" id="PTHR32248">
    <property type="entry name" value="RNA POLYMERASE SIGMA-54 FACTOR"/>
    <property type="match status" value="1"/>
</dbReference>
<evidence type="ECO:0000256" key="7">
    <source>
        <dbReference type="ARBA" id="ARBA00023125"/>
    </source>
</evidence>
<proteinExistence type="inferred from homology"/>
<keyword evidence="5 9" id="KW-0805">Transcription regulation</keyword>
<evidence type="ECO:0000313" key="13">
    <source>
        <dbReference type="EMBL" id="NIK86693.1"/>
    </source>
</evidence>
<dbReference type="PRINTS" id="PR00045">
    <property type="entry name" value="SIGMA54FCT"/>
</dbReference>
<reference evidence="13 14" key="1">
    <citation type="submission" date="2020-03" db="EMBL/GenBank/DDBJ databases">
        <title>Genomic Encyclopedia of Type Strains, Phase IV (KMG-IV): sequencing the most valuable type-strain genomes for metagenomic binning, comparative biology and taxonomic classification.</title>
        <authorList>
            <person name="Goeker M."/>
        </authorList>
    </citation>
    <scope>NUCLEOTIDE SEQUENCE [LARGE SCALE GENOMIC DNA]</scope>
    <source>
        <strain evidence="13 14">DSM 19867</strain>
    </source>
</reference>
<dbReference type="PROSITE" id="PS00717">
    <property type="entry name" value="SIGMA54_1"/>
    <property type="match status" value="1"/>
</dbReference>
<dbReference type="Pfam" id="PF04552">
    <property type="entry name" value="Sigma54_DBD"/>
    <property type="match status" value="1"/>
</dbReference>
<sequence>MAISQRLEIRQGQSLVMTPQLQQAIKLLQLSNVELAEFCEQELEKNPLLERDDNPAPVAGEAEAPPQAEAGPAEALDRELSREDFSKCADMDATGEDRYSDGEERGAVSAAPNEPLTDWSTVKSGSRYEGDEDLLEATVADGGTLKDHLLDQLAIAALDPEKRLICVSLIDAVDEAGYMRGDLAEVAERLGADITTVEATLKVLQGFDPIGVAARDLAECLALQLKEKDRFDPAMEAMVAHLDLVARRDMAGLAQICGVDSADISDMLAEIRALCPKPGMMFATEPVQPVVPDVMVREGPDGGWMVELNSDTLPRLLVNARYYANVSVKARDKDAKTFLTECLNNANWLVKSLDQRARTILKVASEIVRQQDGFLTYGVRHLRPLNLRTIADAIGMHESTVSRVTSNKYISTPRGLFELKYFFTAAIQSMDGSESHSAEAVRDRIREMIEREEPREILSDDRIVALLTADGVNIARRTVAKYRESMRIPSSVERRRLKSPENRDLAPH</sequence>
<dbReference type="GO" id="GO:0006352">
    <property type="term" value="P:DNA-templated transcription initiation"/>
    <property type="evidence" value="ECO:0007669"/>
    <property type="project" value="InterPro"/>
</dbReference>
<evidence type="ECO:0000256" key="3">
    <source>
        <dbReference type="ARBA" id="ARBA00022679"/>
    </source>
</evidence>
<feature type="compositionally biased region" description="Basic and acidic residues" evidence="10">
    <location>
        <begin position="75"/>
        <end position="106"/>
    </location>
</feature>
<gene>
    <name evidence="13" type="ORF">FHS83_000011</name>
</gene>
<keyword evidence="6 9" id="KW-0731">Sigma factor</keyword>
<feature type="region of interest" description="Disordered" evidence="10">
    <location>
        <begin position="46"/>
        <end position="127"/>
    </location>
</feature>
<evidence type="ECO:0000256" key="1">
    <source>
        <dbReference type="ARBA" id="ARBA00008798"/>
    </source>
</evidence>